<dbReference type="CDD" id="cd00580">
    <property type="entry name" value="CHMI"/>
    <property type="match status" value="1"/>
</dbReference>
<proteinExistence type="predicted"/>
<dbReference type="InterPro" id="IPR014347">
    <property type="entry name" value="Tautomerase/MIF_sf"/>
</dbReference>
<dbReference type="EMBL" id="FNDS01000004">
    <property type="protein sequence ID" value="SDH91670.1"/>
    <property type="molecule type" value="Genomic_DNA"/>
</dbReference>
<dbReference type="RefSeq" id="WP_090262569.1">
    <property type="nucleotide sequence ID" value="NZ_FNDS01000004.1"/>
</dbReference>
<keyword evidence="2" id="KW-1185">Reference proteome</keyword>
<dbReference type="OrthoDB" id="9814215at2"/>
<dbReference type="Proteomes" id="UP000199636">
    <property type="component" value="Unassembled WGS sequence"/>
</dbReference>
<dbReference type="Pfam" id="PF02962">
    <property type="entry name" value="CHMI"/>
    <property type="match status" value="1"/>
</dbReference>
<dbReference type="PANTHER" id="PTHR37950">
    <property type="entry name" value="4-HYDROXYPHENYLACETATE CATABOLISM PROTEIN"/>
    <property type="match status" value="1"/>
</dbReference>
<evidence type="ECO:0000313" key="1">
    <source>
        <dbReference type="EMBL" id="SDH91670.1"/>
    </source>
</evidence>
<dbReference type="SUPFAM" id="SSF55331">
    <property type="entry name" value="Tautomerase/MIF"/>
    <property type="match status" value="1"/>
</dbReference>
<evidence type="ECO:0000313" key="2">
    <source>
        <dbReference type="Proteomes" id="UP000199636"/>
    </source>
</evidence>
<name>A0A1G8GBH9_9PSED</name>
<dbReference type="AlphaFoldDB" id="A0A1G8GBH9"/>
<sequence length="130" mass="14430">MPHFIAEYTDNIEADADLPGLFEKVHACLGASGVFPLGGIRSRGVRLDTWRMADGQHDYAFVHMSLKVGAGRDLETRRQVADALFEVITAHFADLQARRLLALSFEMSELNAELNYKQNNVHAFLKGQAG</sequence>
<gene>
    <name evidence="1" type="ORF">SAMN05216272_104136</name>
</gene>
<accession>A0A1G8GBH9</accession>
<dbReference type="PANTHER" id="PTHR37950:SF1">
    <property type="entry name" value="4-HYDROXYPHENYLACETATE CATABOLISM PROTEIN"/>
    <property type="match status" value="1"/>
</dbReference>
<keyword evidence="1" id="KW-0413">Isomerase</keyword>
<protein>
    <submittedName>
        <fullName evidence="1">5-carboxymethyl-2-hydroxymuconate delta isomerase</fullName>
    </submittedName>
</protein>
<reference evidence="2" key="1">
    <citation type="submission" date="2016-10" db="EMBL/GenBank/DDBJ databases">
        <authorList>
            <person name="Varghese N."/>
            <person name="Submissions S."/>
        </authorList>
    </citation>
    <scope>NUCLEOTIDE SEQUENCE [LARGE SCALE GENOMIC DNA]</scope>
    <source>
        <strain evidence="2">CCM 7469</strain>
    </source>
</reference>
<dbReference type="Gene3D" id="3.30.429.10">
    <property type="entry name" value="Macrophage Migration Inhibitory Factor"/>
    <property type="match status" value="1"/>
</dbReference>
<dbReference type="InterPro" id="IPR004220">
    <property type="entry name" value="5-COMe_2-OHmuconate_Isoase"/>
</dbReference>
<organism evidence="1 2">
    <name type="scientific">Pseudomonas panipatensis</name>
    <dbReference type="NCBI Taxonomy" id="428992"/>
    <lineage>
        <taxon>Bacteria</taxon>
        <taxon>Pseudomonadati</taxon>
        <taxon>Pseudomonadota</taxon>
        <taxon>Gammaproteobacteria</taxon>
        <taxon>Pseudomonadales</taxon>
        <taxon>Pseudomonadaceae</taxon>
        <taxon>Pseudomonas</taxon>
    </lineage>
</organism>
<dbReference type="STRING" id="428992.SAMN05216272_104136"/>
<dbReference type="GO" id="GO:0008704">
    <property type="term" value="F:5-carboxymethyl-2-hydroxymuconate delta-isomerase activity"/>
    <property type="evidence" value="ECO:0007669"/>
    <property type="project" value="InterPro"/>
</dbReference>